<comment type="caution">
    <text evidence="7">The sequence shown here is derived from an EMBL/GenBank/DDBJ whole genome shotgun (WGS) entry which is preliminary data.</text>
</comment>
<dbReference type="OrthoDB" id="271386at2759"/>
<dbReference type="PANTHER" id="PTHR45625">
    <property type="entry name" value="PEPTIDYL-PROLYL CIS-TRANS ISOMERASE-RELATED"/>
    <property type="match status" value="1"/>
</dbReference>
<keyword evidence="3 5" id="KW-0413">Isomerase</keyword>
<dbReference type="PROSITE" id="PS00170">
    <property type="entry name" value="CSA_PPIASE_1"/>
    <property type="match status" value="1"/>
</dbReference>
<sequence>MSTVILETSMGDIAIELYTDHAPKTCQNFYELARKGYYNEVKFHRIVPGFVVQGGDPTGTGRGGASIFGDKFEDELHPGLKHTGAGIVSMANSGPNTNGSQVGGQMHARFADGSLLTPQPSLDNKHTIFGRVSSGLQVVNRLGHVAVNPNGLPKEDVKILRARVE</sequence>
<accession>A0A9P6MAU2</accession>
<name>A0A9P6MAU2_9FUNG</name>
<keyword evidence="8" id="KW-1185">Reference proteome</keyword>
<dbReference type="Pfam" id="PF00160">
    <property type="entry name" value="Pro_isomerase"/>
    <property type="match status" value="1"/>
</dbReference>
<dbReference type="PANTHER" id="PTHR45625:SF4">
    <property type="entry name" value="PEPTIDYLPROLYL ISOMERASE DOMAIN AND WD REPEAT-CONTAINING PROTEIN 1"/>
    <property type="match status" value="1"/>
</dbReference>
<comment type="similarity">
    <text evidence="4">Belongs to the cyclophilin-type PPIase family. PPIL1 subfamily.</text>
</comment>
<keyword evidence="2 5" id="KW-0697">Rotamase</keyword>
<organism evidence="7 8">
    <name type="scientific">Modicella reniformis</name>
    <dbReference type="NCBI Taxonomy" id="1440133"/>
    <lineage>
        <taxon>Eukaryota</taxon>
        <taxon>Fungi</taxon>
        <taxon>Fungi incertae sedis</taxon>
        <taxon>Mucoromycota</taxon>
        <taxon>Mortierellomycotina</taxon>
        <taxon>Mortierellomycetes</taxon>
        <taxon>Mortierellales</taxon>
        <taxon>Mortierellaceae</taxon>
        <taxon>Modicella</taxon>
    </lineage>
</organism>
<dbReference type="InterPro" id="IPR024936">
    <property type="entry name" value="Cyclophilin-type_PPIase"/>
</dbReference>
<dbReference type="SUPFAM" id="SSF50891">
    <property type="entry name" value="Cyclophilin-like"/>
    <property type="match status" value="1"/>
</dbReference>
<evidence type="ECO:0000313" key="7">
    <source>
        <dbReference type="EMBL" id="KAF9985837.1"/>
    </source>
</evidence>
<dbReference type="InterPro" id="IPR002130">
    <property type="entry name" value="Cyclophilin-type_PPIase_dom"/>
</dbReference>
<dbReference type="Proteomes" id="UP000749646">
    <property type="component" value="Unassembled WGS sequence"/>
</dbReference>
<dbReference type="EC" id="5.2.1.8" evidence="5"/>
<evidence type="ECO:0000256" key="5">
    <source>
        <dbReference type="RuleBase" id="RU363019"/>
    </source>
</evidence>
<dbReference type="PRINTS" id="PR00153">
    <property type="entry name" value="CSAPPISMRASE"/>
</dbReference>
<proteinExistence type="inferred from homology"/>
<dbReference type="InterPro" id="IPR020892">
    <property type="entry name" value="Cyclophilin-type_PPIase_CS"/>
</dbReference>
<evidence type="ECO:0000256" key="3">
    <source>
        <dbReference type="ARBA" id="ARBA00023235"/>
    </source>
</evidence>
<evidence type="ECO:0000313" key="8">
    <source>
        <dbReference type="Proteomes" id="UP000749646"/>
    </source>
</evidence>
<dbReference type="AlphaFoldDB" id="A0A9P6MAU2"/>
<reference evidence="7" key="1">
    <citation type="journal article" date="2020" name="Fungal Divers.">
        <title>Resolving the Mortierellaceae phylogeny through synthesis of multi-gene phylogenetics and phylogenomics.</title>
        <authorList>
            <person name="Vandepol N."/>
            <person name="Liber J."/>
            <person name="Desiro A."/>
            <person name="Na H."/>
            <person name="Kennedy M."/>
            <person name="Barry K."/>
            <person name="Grigoriev I.V."/>
            <person name="Miller A.N."/>
            <person name="O'Donnell K."/>
            <person name="Stajich J.E."/>
            <person name="Bonito G."/>
        </authorList>
    </citation>
    <scope>NUCLEOTIDE SEQUENCE</scope>
    <source>
        <strain evidence="7">MES-2147</strain>
    </source>
</reference>
<gene>
    <name evidence="7" type="primary">CYP1_2</name>
    <name evidence="7" type="ORF">BGZ65_009698</name>
</gene>
<dbReference type="GO" id="GO:0071013">
    <property type="term" value="C:catalytic step 2 spliceosome"/>
    <property type="evidence" value="ECO:0007669"/>
    <property type="project" value="TreeGrafter"/>
</dbReference>
<dbReference type="GO" id="GO:0006457">
    <property type="term" value="P:protein folding"/>
    <property type="evidence" value="ECO:0007669"/>
    <property type="project" value="InterPro"/>
</dbReference>
<dbReference type="InterPro" id="IPR044666">
    <property type="entry name" value="Cyclophilin_A-like"/>
</dbReference>
<dbReference type="Gene3D" id="2.40.100.10">
    <property type="entry name" value="Cyclophilin-like"/>
    <property type="match status" value="1"/>
</dbReference>
<dbReference type="PIRSF" id="PIRSF001467">
    <property type="entry name" value="Peptidylpro_ismrse"/>
    <property type="match status" value="1"/>
</dbReference>
<evidence type="ECO:0000259" key="6">
    <source>
        <dbReference type="PROSITE" id="PS50072"/>
    </source>
</evidence>
<evidence type="ECO:0000256" key="1">
    <source>
        <dbReference type="ARBA" id="ARBA00000971"/>
    </source>
</evidence>
<comment type="catalytic activity">
    <reaction evidence="1 5">
        <text>[protein]-peptidylproline (omega=180) = [protein]-peptidylproline (omega=0)</text>
        <dbReference type="Rhea" id="RHEA:16237"/>
        <dbReference type="Rhea" id="RHEA-COMP:10747"/>
        <dbReference type="Rhea" id="RHEA-COMP:10748"/>
        <dbReference type="ChEBI" id="CHEBI:83833"/>
        <dbReference type="ChEBI" id="CHEBI:83834"/>
        <dbReference type="EC" id="5.2.1.8"/>
    </reaction>
</comment>
<comment type="function">
    <text evidence="5">PPIases accelerate the folding of proteins. It catalyzes the cis-trans isomerization of proline imidic peptide bonds in oligopeptides.</text>
</comment>
<dbReference type="InterPro" id="IPR029000">
    <property type="entry name" value="Cyclophilin-like_dom_sf"/>
</dbReference>
<dbReference type="PROSITE" id="PS50072">
    <property type="entry name" value="CSA_PPIASE_2"/>
    <property type="match status" value="1"/>
</dbReference>
<protein>
    <recommendedName>
        <fullName evidence="5">Peptidyl-prolyl cis-trans isomerase</fullName>
        <shortName evidence="5">PPIase</shortName>
        <ecNumber evidence="5">5.2.1.8</ecNumber>
    </recommendedName>
</protein>
<evidence type="ECO:0000256" key="4">
    <source>
        <dbReference type="ARBA" id="ARBA00038147"/>
    </source>
</evidence>
<dbReference type="EMBL" id="JAAAHW010003272">
    <property type="protein sequence ID" value="KAF9985837.1"/>
    <property type="molecule type" value="Genomic_DNA"/>
</dbReference>
<feature type="domain" description="PPIase cyclophilin-type" evidence="6">
    <location>
        <begin position="1"/>
        <end position="164"/>
    </location>
</feature>
<evidence type="ECO:0000256" key="2">
    <source>
        <dbReference type="ARBA" id="ARBA00023110"/>
    </source>
</evidence>
<dbReference type="GO" id="GO:0003755">
    <property type="term" value="F:peptidyl-prolyl cis-trans isomerase activity"/>
    <property type="evidence" value="ECO:0007669"/>
    <property type="project" value="UniProtKB-UniRule"/>
</dbReference>